<dbReference type="Proteomes" id="UP000095767">
    <property type="component" value="Unassembled WGS sequence"/>
</dbReference>
<dbReference type="GO" id="GO:0046872">
    <property type="term" value="F:metal ion binding"/>
    <property type="evidence" value="ECO:0007669"/>
    <property type="project" value="UniProtKB-KW"/>
</dbReference>
<protein>
    <recommendedName>
        <fullName evidence="4">Phorbol-ester/DAG-type domain-containing protein</fullName>
    </recommendedName>
</protein>
<dbReference type="EMBL" id="LWDX02061145">
    <property type="protein sequence ID" value="OEL17082.1"/>
    <property type="molecule type" value="Genomic_DNA"/>
</dbReference>
<dbReference type="PANTHER" id="PTHR47841">
    <property type="entry name" value="DIACYLGLYCEROL KINASE THETA-LIKE-RELATED"/>
    <property type="match status" value="1"/>
</dbReference>
<dbReference type="OrthoDB" id="945197at2759"/>
<dbReference type="InterPro" id="IPR002219">
    <property type="entry name" value="PKC_DAG/PE"/>
</dbReference>
<evidence type="ECO:0000313" key="5">
    <source>
        <dbReference type="EMBL" id="OEL17082.1"/>
    </source>
</evidence>
<keyword evidence="2" id="KW-0677">Repeat</keyword>
<dbReference type="InterPro" id="IPR046349">
    <property type="entry name" value="C1-like_sf"/>
</dbReference>
<dbReference type="InterPro" id="IPR004146">
    <property type="entry name" value="DC1"/>
</dbReference>
<evidence type="ECO:0000256" key="3">
    <source>
        <dbReference type="ARBA" id="ARBA00022833"/>
    </source>
</evidence>
<dbReference type="Pfam" id="PF03107">
    <property type="entry name" value="C1_2"/>
    <property type="match status" value="1"/>
</dbReference>
<accession>A0A1E5UVX1</accession>
<name>A0A1E5UVX1_9POAL</name>
<proteinExistence type="predicted"/>
<keyword evidence="6" id="KW-1185">Reference proteome</keyword>
<evidence type="ECO:0000256" key="2">
    <source>
        <dbReference type="ARBA" id="ARBA00022737"/>
    </source>
</evidence>
<evidence type="ECO:0000256" key="1">
    <source>
        <dbReference type="ARBA" id="ARBA00022723"/>
    </source>
</evidence>
<organism evidence="5 6">
    <name type="scientific">Dichanthelium oligosanthes</name>
    <dbReference type="NCBI Taxonomy" id="888268"/>
    <lineage>
        <taxon>Eukaryota</taxon>
        <taxon>Viridiplantae</taxon>
        <taxon>Streptophyta</taxon>
        <taxon>Embryophyta</taxon>
        <taxon>Tracheophyta</taxon>
        <taxon>Spermatophyta</taxon>
        <taxon>Magnoliopsida</taxon>
        <taxon>Liliopsida</taxon>
        <taxon>Poales</taxon>
        <taxon>Poaceae</taxon>
        <taxon>PACMAD clade</taxon>
        <taxon>Panicoideae</taxon>
        <taxon>Panicodae</taxon>
        <taxon>Paniceae</taxon>
        <taxon>Dichantheliinae</taxon>
        <taxon>Dichanthelium</taxon>
    </lineage>
</organism>
<reference evidence="5 6" key="1">
    <citation type="submission" date="2016-09" db="EMBL/GenBank/DDBJ databases">
        <title>The draft genome of Dichanthelium oligosanthes: A C3 panicoid grass species.</title>
        <authorList>
            <person name="Studer A.J."/>
            <person name="Schnable J.C."/>
            <person name="Brutnell T.P."/>
        </authorList>
    </citation>
    <scope>NUCLEOTIDE SEQUENCE [LARGE SCALE GENOMIC DNA]</scope>
    <source>
        <strain evidence="6">cv. Kellogg 1175</strain>
        <tissue evidence="5">Leaf</tissue>
    </source>
</reference>
<comment type="caution">
    <text evidence="5">The sequence shown here is derived from an EMBL/GenBank/DDBJ whole genome shotgun (WGS) entry which is preliminary data.</text>
</comment>
<dbReference type="AlphaFoldDB" id="A0A1E5UVX1"/>
<sequence>MASNPPRHFDPYHPLVNTEYSHDQPGLCNICLLRLAGHKGYGCHSCNIHLHSACTSYFGETISFFAHPSHTLKLSRSPGRICNICRGDCPQGSFVYRCLDCGFDLHPLCSILPERVRSPFHPDHELCMVSSELGCCSACRHPLPMWRYVCSSHELHITCAIDLPTAAGGQGSNGPAAFQSIYAGAQGSGGAAGQRSLGGSADQRWYPGPVTPGYNYAIPYFGGPVFQGGYGHYSYAPVMPGGYDATGSSGQSILHNPTRLMTAVAKFLFSIAISTTVSDLASQLLSGGFN</sequence>
<feature type="domain" description="Phorbol-ester/DAG-type" evidence="4">
    <location>
        <begin position="12"/>
        <end position="62"/>
    </location>
</feature>
<dbReference type="PROSITE" id="PS50081">
    <property type="entry name" value="ZF_DAG_PE_2"/>
    <property type="match status" value="1"/>
</dbReference>
<evidence type="ECO:0000259" key="4">
    <source>
        <dbReference type="PROSITE" id="PS50081"/>
    </source>
</evidence>
<dbReference type="STRING" id="888268.A0A1E5UVX1"/>
<dbReference type="PANTHER" id="PTHR47841:SF2">
    <property type="entry name" value="OS07G0609800 PROTEIN"/>
    <property type="match status" value="1"/>
</dbReference>
<keyword evidence="1" id="KW-0479">Metal-binding</keyword>
<keyword evidence="3" id="KW-0862">Zinc</keyword>
<gene>
    <name evidence="5" type="ORF">BAE44_0021899</name>
</gene>
<evidence type="ECO:0000313" key="6">
    <source>
        <dbReference type="Proteomes" id="UP000095767"/>
    </source>
</evidence>
<dbReference type="SUPFAM" id="SSF57889">
    <property type="entry name" value="Cysteine-rich domain"/>
    <property type="match status" value="1"/>
</dbReference>